<dbReference type="EMBL" id="REFH01000009">
    <property type="protein sequence ID" value="RMA75934.1"/>
    <property type="molecule type" value="Genomic_DNA"/>
</dbReference>
<gene>
    <name evidence="1" type="ORF">BC961_1639</name>
</gene>
<name>A0A3L9ZUF1_9FLAO</name>
<reference evidence="1 2" key="1">
    <citation type="submission" date="2018-10" db="EMBL/GenBank/DDBJ databases">
        <title>Genomic Encyclopedia of Archaeal and Bacterial Type Strains, Phase II (KMG-II): from individual species to whole genera.</title>
        <authorList>
            <person name="Goeker M."/>
        </authorList>
    </citation>
    <scope>NUCLEOTIDE SEQUENCE [LARGE SCALE GENOMIC DNA]</scope>
    <source>
        <strain evidence="1 2">DSM 19727</strain>
    </source>
</reference>
<evidence type="ECO:0000313" key="1">
    <source>
        <dbReference type="EMBL" id="RMA75934.1"/>
    </source>
</evidence>
<dbReference type="RefSeq" id="WP_121925311.1">
    <property type="nucleotide sequence ID" value="NZ_REFH01000009.1"/>
</dbReference>
<evidence type="ECO:0008006" key="3">
    <source>
        <dbReference type="Google" id="ProtNLM"/>
    </source>
</evidence>
<organism evidence="1 2">
    <name type="scientific">Flavobacterium weaverense</name>
    <dbReference type="NCBI Taxonomy" id="271156"/>
    <lineage>
        <taxon>Bacteria</taxon>
        <taxon>Pseudomonadati</taxon>
        <taxon>Bacteroidota</taxon>
        <taxon>Flavobacteriia</taxon>
        <taxon>Flavobacteriales</taxon>
        <taxon>Flavobacteriaceae</taxon>
        <taxon>Flavobacterium</taxon>
    </lineage>
</organism>
<proteinExistence type="predicted"/>
<dbReference type="OrthoDB" id="190848at2"/>
<protein>
    <recommendedName>
        <fullName evidence="3">DUF2971 family protein</fullName>
    </recommendedName>
</protein>
<dbReference type="InterPro" id="IPR021352">
    <property type="entry name" value="DUF2971"/>
</dbReference>
<comment type="caution">
    <text evidence="1">The sequence shown here is derived from an EMBL/GenBank/DDBJ whole genome shotgun (WGS) entry which is preliminary data.</text>
</comment>
<dbReference type="Proteomes" id="UP000280368">
    <property type="component" value="Unassembled WGS sequence"/>
</dbReference>
<dbReference type="AlphaFoldDB" id="A0A3L9ZUF1"/>
<dbReference type="Pfam" id="PF11185">
    <property type="entry name" value="DUF2971"/>
    <property type="match status" value="1"/>
</dbReference>
<sequence>MKVFKFRGVLDEKILERDLNTFLANKFYASKFESMNDKFEANFDEIITETFASLAKIFNVKVPDIRKGIQEITKYKDTLGIYCLSKTYLSETLWAYYADNNRGYCIEYDIYKLKDKTQNFDFAYEIDVNYSDEKPILIVNDINNQIAINKMFGTKKKRWSQEEEIRLLFDDSGFKTHHHSAISAIYFGCDASNELIEKFIRKFENRNIDFYKMKINYQTNAFERELIHKNVMKLNFDINKFNYQLVKTVDNLVVTNYYLYIEKKYNLDELKELALAFKEKHGYRNCNIYFVNNIEILEILEKYPKSDSEYVKFAESIIADFPFDCNDEIFSYPFKDWKYEELITK</sequence>
<evidence type="ECO:0000313" key="2">
    <source>
        <dbReference type="Proteomes" id="UP000280368"/>
    </source>
</evidence>
<accession>A0A3L9ZUF1</accession>
<keyword evidence="2" id="KW-1185">Reference proteome</keyword>